<proteinExistence type="inferred from homology"/>
<dbReference type="InterPro" id="IPR002302">
    <property type="entry name" value="Leu-tRNA-ligase"/>
</dbReference>
<protein>
    <recommendedName>
        <fullName evidence="3">leucine--tRNA ligase</fullName>
        <ecNumber evidence="3">6.1.1.4</ecNumber>
    </recommendedName>
    <alternativeName>
        <fullName evidence="9">Leucyl-tRNA synthetase</fullName>
    </alternativeName>
</protein>
<dbReference type="SUPFAM" id="SSF50677">
    <property type="entry name" value="ValRS/IleRS/LeuRS editing domain"/>
    <property type="match status" value="1"/>
</dbReference>
<dbReference type="GO" id="GO:0006429">
    <property type="term" value="P:leucyl-tRNA aminoacylation"/>
    <property type="evidence" value="ECO:0007669"/>
    <property type="project" value="InterPro"/>
</dbReference>
<dbReference type="PRINTS" id="PR00985">
    <property type="entry name" value="TRNASYNTHLEU"/>
</dbReference>
<dbReference type="Pfam" id="PF00133">
    <property type="entry name" value="tRNA-synt_1"/>
    <property type="match status" value="2"/>
</dbReference>
<name>A0A151ZHQ6_TIELA</name>
<feature type="region of interest" description="Disordered" evidence="12">
    <location>
        <begin position="124"/>
        <end position="213"/>
    </location>
</feature>
<dbReference type="InterPro" id="IPR014729">
    <property type="entry name" value="Rossmann-like_a/b/a_fold"/>
</dbReference>
<keyword evidence="4 11" id="KW-0436">Ligase</keyword>
<feature type="domain" description="Aminoacyl-tRNA synthetase class Ia" evidence="13">
    <location>
        <begin position="294"/>
        <end position="473"/>
    </location>
</feature>
<evidence type="ECO:0000256" key="10">
    <source>
        <dbReference type="ARBA" id="ARBA00047469"/>
    </source>
</evidence>
<dbReference type="SUPFAM" id="SSF47323">
    <property type="entry name" value="Anticodon-binding domain of a subclass of class I aminoacyl-tRNA synthetases"/>
    <property type="match status" value="1"/>
</dbReference>
<dbReference type="GO" id="GO:0002161">
    <property type="term" value="F:aminoacyl-tRNA deacylase activity"/>
    <property type="evidence" value="ECO:0007669"/>
    <property type="project" value="InterPro"/>
</dbReference>
<dbReference type="GO" id="GO:0005524">
    <property type="term" value="F:ATP binding"/>
    <property type="evidence" value="ECO:0007669"/>
    <property type="project" value="UniProtKB-KW"/>
</dbReference>
<feature type="domain" description="Aminoacyl-tRNA synthetase class Ia" evidence="13">
    <location>
        <begin position="691"/>
        <end position="847"/>
    </location>
</feature>
<dbReference type="GO" id="GO:0004823">
    <property type="term" value="F:leucine-tRNA ligase activity"/>
    <property type="evidence" value="ECO:0007669"/>
    <property type="project" value="UniProtKB-EC"/>
</dbReference>
<keyword evidence="6 11" id="KW-0067">ATP-binding</keyword>
<keyword evidence="5 11" id="KW-0547">Nucleotide-binding</keyword>
<dbReference type="InterPro" id="IPR025709">
    <property type="entry name" value="Leu_tRNA-synth_edit"/>
</dbReference>
<dbReference type="GO" id="GO:0005759">
    <property type="term" value="C:mitochondrial matrix"/>
    <property type="evidence" value="ECO:0007669"/>
    <property type="project" value="UniProtKB-SubCell"/>
</dbReference>
<comment type="subcellular location">
    <subcellularLocation>
        <location evidence="1">Mitochondrion matrix</location>
    </subcellularLocation>
</comment>
<comment type="catalytic activity">
    <reaction evidence="10">
        <text>tRNA(Leu) + L-leucine + ATP = L-leucyl-tRNA(Leu) + AMP + diphosphate</text>
        <dbReference type="Rhea" id="RHEA:11688"/>
        <dbReference type="Rhea" id="RHEA-COMP:9613"/>
        <dbReference type="Rhea" id="RHEA-COMP:9622"/>
        <dbReference type="ChEBI" id="CHEBI:30616"/>
        <dbReference type="ChEBI" id="CHEBI:33019"/>
        <dbReference type="ChEBI" id="CHEBI:57427"/>
        <dbReference type="ChEBI" id="CHEBI:78442"/>
        <dbReference type="ChEBI" id="CHEBI:78494"/>
        <dbReference type="ChEBI" id="CHEBI:456215"/>
        <dbReference type="EC" id="6.1.1.4"/>
    </reaction>
</comment>
<comment type="caution">
    <text evidence="16">The sequence shown here is derived from an EMBL/GenBank/DDBJ whole genome shotgun (WGS) entry which is preliminary data.</text>
</comment>
<dbReference type="OrthoDB" id="15954at2759"/>
<dbReference type="FunFam" id="1.10.730.10:FF:000002">
    <property type="entry name" value="Leucine--tRNA ligase"/>
    <property type="match status" value="1"/>
</dbReference>
<dbReference type="InParanoid" id="A0A151ZHQ6"/>
<evidence type="ECO:0000256" key="2">
    <source>
        <dbReference type="ARBA" id="ARBA00005594"/>
    </source>
</evidence>
<evidence type="ECO:0000256" key="8">
    <source>
        <dbReference type="ARBA" id="ARBA00023146"/>
    </source>
</evidence>
<evidence type="ECO:0000259" key="13">
    <source>
        <dbReference type="Pfam" id="PF00133"/>
    </source>
</evidence>
<dbReference type="Pfam" id="PF13603">
    <property type="entry name" value="tRNA-synt_1_2"/>
    <property type="match status" value="1"/>
</dbReference>
<dbReference type="Pfam" id="PF08264">
    <property type="entry name" value="Anticodon_1"/>
    <property type="match status" value="1"/>
</dbReference>
<evidence type="ECO:0000256" key="9">
    <source>
        <dbReference type="ARBA" id="ARBA00030520"/>
    </source>
</evidence>
<evidence type="ECO:0000256" key="6">
    <source>
        <dbReference type="ARBA" id="ARBA00022840"/>
    </source>
</evidence>
<evidence type="ECO:0000256" key="12">
    <source>
        <dbReference type="SAM" id="MobiDB-lite"/>
    </source>
</evidence>
<keyword evidence="17" id="KW-1185">Reference proteome</keyword>
<dbReference type="Gene3D" id="3.40.50.620">
    <property type="entry name" value="HUPs"/>
    <property type="match status" value="2"/>
</dbReference>
<dbReference type="GO" id="GO:0032543">
    <property type="term" value="P:mitochondrial translation"/>
    <property type="evidence" value="ECO:0007669"/>
    <property type="project" value="TreeGrafter"/>
</dbReference>
<dbReference type="STRING" id="361077.A0A151ZHQ6"/>
<dbReference type="PANTHER" id="PTHR43740:SF2">
    <property type="entry name" value="LEUCINE--TRNA LIGASE, MITOCHONDRIAL"/>
    <property type="match status" value="1"/>
</dbReference>
<gene>
    <name evidence="16" type="ORF">DLAC_06237</name>
</gene>
<evidence type="ECO:0000313" key="17">
    <source>
        <dbReference type="Proteomes" id="UP000076078"/>
    </source>
</evidence>
<evidence type="ECO:0000313" key="16">
    <source>
        <dbReference type="EMBL" id="KYQ93531.1"/>
    </source>
</evidence>
<dbReference type="Gene3D" id="1.10.730.10">
    <property type="entry name" value="Isoleucyl-tRNA Synthetase, Domain 1"/>
    <property type="match status" value="1"/>
</dbReference>
<dbReference type="InterPro" id="IPR009080">
    <property type="entry name" value="tRNAsynth_Ia_anticodon-bd"/>
</dbReference>
<dbReference type="PROSITE" id="PS00178">
    <property type="entry name" value="AA_TRNA_LIGASE_I"/>
    <property type="match status" value="1"/>
</dbReference>
<dbReference type="FunFam" id="3.40.50.620:FF:000100">
    <property type="entry name" value="probable leucine--tRNA ligase, mitochondrial"/>
    <property type="match status" value="1"/>
</dbReference>
<evidence type="ECO:0000259" key="15">
    <source>
        <dbReference type="Pfam" id="PF13603"/>
    </source>
</evidence>
<dbReference type="Proteomes" id="UP000076078">
    <property type="component" value="Unassembled WGS sequence"/>
</dbReference>
<feature type="compositionally biased region" description="Basic and acidic residues" evidence="12">
    <location>
        <begin position="124"/>
        <end position="133"/>
    </location>
</feature>
<dbReference type="InterPro" id="IPR013155">
    <property type="entry name" value="M/V/L/I-tRNA-synth_anticd-bd"/>
</dbReference>
<evidence type="ECO:0000256" key="4">
    <source>
        <dbReference type="ARBA" id="ARBA00022598"/>
    </source>
</evidence>
<evidence type="ECO:0000256" key="11">
    <source>
        <dbReference type="RuleBase" id="RU363035"/>
    </source>
</evidence>
<dbReference type="EMBL" id="LODT01000028">
    <property type="protein sequence ID" value="KYQ93531.1"/>
    <property type="molecule type" value="Genomic_DNA"/>
</dbReference>
<keyword evidence="7 11" id="KW-0648">Protein biosynthesis</keyword>
<dbReference type="InterPro" id="IPR009008">
    <property type="entry name" value="Val/Leu/Ile-tRNA-synth_edit"/>
</dbReference>
<evidence type="ECO:0000256" key="1">
    <source>
        <dbReference type="ARBA" id="ARBA00004305"/>
    </source>
</evidence>
<dbReference type="FunCoup" id="A0A151ZHQ6">
    <property type="interactions" value="373"/>
</dbReference>
<feature type="domain" description="Methionyl/Valyl/Leucyl/Isoleucyl-tRNA synthetase anticodon-binding" evidence="14">
    <location>
        <begin position="972"/>
        <end position="1122"/>
    </location>
</feature>
<dbReference type="AlphaFoldDB" id="A0A151ZHQ6"/>
<dbReference type="InterPro" id="IPR001412">
    <property type="entry name" value="aa-tRNA-synth_I_CS"/>
</dbReference>
<evidence type="ECO:0000259" key="14">
    <source>
        <dbReference type="Pfam" id="PF08264"/>
    </source>
</evidence>
<dbReference type="OMA" id="GIEHACM"/>
<reference evidence="16 17" key="1">
    <citation type="submission" date="2015-12" db="EMBL/GenBank/DDBJ databases">
        <title>Dictyostelia acquired genes for synthesis and detection of signals that induce cell-type specialization by lateral gene transfer from prokaryotes.</title>
        <authorList>
            <person name="Gloeckner G."/>
            <person name="Schaap P."/>
        </authorList>
    </citation>
    <scope>NUCLEOTIDE SEQUENCE [LARGE SCALE GENOMIC DNA]</scope>
    <source>
        <strain evidence="16 17">TK</strain>
    </source>
</reference>
<dbReference type="InterPro" id="IPR002300">
    <property type="entry name" value="aa-tRNA-synth_Ia"/>
</dbReference>
<keyword evidence="8 11" id="KW-0030">Aminoacyl-tRNA synthetase</keyword>
<feature type="domain" description="Leucyl-tRNA synthetase editing" evidence="15">
    <location>
        <begin position="487"/>
        <end position="675"/>
    </location>
</feature>
<dbReference type="PANTHER" id="PTHR43740">
    <property type="entry name" value="LEUCYL-TRNA SYNTHETASE"/>
    <property type="match status" value="1"/>
</dbReference>
<dbReference type="FunFam" id="3.40.50.620:FF:000003">
    <property type="entry name" value="Leucine--tRNA ligase"/>
    <property type="match status" value="1"/>
</dbReference>
<evidence type="ECO:0000256" key="7">
    <source>
        <dbReference type="ARBA" id="ARBA00022917"/>
    </source>
</evidence>
<dbReference type="NCBIfam" id="TIGR00396">
    <property type="entry name" value="leuS_bact"/>
    <property type="match status" value="1"/>
</dbReference>
<sequence length="1160" mass="131027">MSASTYNVVKKEGNSFVYNSANSPIVSTHASELTPKLTSQRSNENIVTKTETVVEEKTFLPNSTITQTASKTTIDKPFLSGGTIAAMPTSSAIPVPPPLPPVTKVQQNSTALPLDSQLALQKDKLAKPSDHKGNKFSKLFHKKDKTGAPTTTATNTATTGSTSGSSSHPSSNLGGTHSTAPTNNDIPAASTTHHPTGTYGSGYTEPHKPSQMKKVKGVIKEKFGHLTKNQKMEEEGKVLEAEFQKEKFDYQAYQHNAGVTKINTNLVKLNLIKRCYSTLNHQSINGSSKISDISQSKAKYYALSQFPYPSGALHMGHVRVYTMSDCIGRFKRMQGYDVIHPMGWDSFGLPAENAAIQKQISPHVWTQSNINSMKDQLIRLNLEFDWHREISTCSDQYYKWTQQLFIKLYQQGLAYRKLATVNWDPIDMTVLANEQVDAQGRSWRSNAIVEKKDMSQWFFKITSMADRLHDDLDLLPGWSDEIKSMQKEWIGRSKGHYLDFILNTSKNSKISVFTTRIETLYGVTFLAISSKHPILKDKDFLMNTTNEKKLEISNFIQMVESNQLRNIDELCAIDTGHLVQSPNANLVRLIISSTVLSDYGTGAVMGVPAHNKQDYLVAKKLSLPIVQVLERQSSVNNNITSSSNSIESECFDSELTGKLIQSGNYSQWNINDVIDDFERKGWGKPTISYRIRDWLISRQRYWGTPIPIIHCPTCGTVPVPENELPVLLPIEVQFTGKGNILNDLSGWKQCKCPICLNNNAQRETDTMDTFVDSSWYYLRFLDNQNQNEIFSSTLANNYMPVDIYVGGIEHAILHLLYSRFITKFLYDQSLISHKEPFKVLLTQGLVKSPTYRDQYTLKPLHPSDVLTDQKPPISKLTGNPVNVTIEKMSKSKLNGLDPSEMIDKYGSDTLKVYILFKAPPENSLEWDNDGIDGCKKWLKRVDQLISNFIVEQKASSSHSQPQILDEKELKSIEFQCNQTISRVSESIENYTFNTAISSLMTLSNFLQKVSDNTKCHSIEYFKSLRTLLLLLTPFAPITAQYNWDQLVRFNNDNQLYSTQLNSINLNDIKTTSGDLNEPIITKQNWPKSIEKYQQRENLLLVVQFNAKTRAVIELPSNISEKTQIEQFVRNSPKFANRFNTSYEKIFLGTTKNGYSINFTN</sequence>
<evidence type="ECO:0000256" key="3">
    <source>
        <dbReference type="ARBA" id="ARBA00013164"/>
    </source>
</evidence>
<organism evidence="16 17">
    <name type="scientific">Tieghemostelium lacteum</name>
    <name type="common">Slime mold</name>
    <name type="synonym">Dictyostelium lacteum</name>
    <dbReference type="NCBI Taxonomy" id="361077"/>
    <lineage>
        <taxon>Eukaryota</taxon>
        <taxon>Amoebozoa</taxon>
        <taxon>Evosea</taxon>
        <taxon>Eumycetozoa</taxon>
        <taxon>Dictyostelia</taxon>
        <taxon>Dictyosteliales</taxon>
        <taxon>Raperosteliaceae</taxon>
        <taxon>Tieghemostelium</taxon>
    </lineage>
</organism>
<feature type="compositionally biased region" description="Low complexity" evidence="12">
    <location>
        <begin position="147"/>
        <end position="176"/>
    </location>
</feature>
<feature type="compositionally biased region" description="Polar residues" evidence="12">
    <location>
        <begin position="177"/>
        <end position="195"/>
    </location>
</feature>
<evidence type="ECO:0000256" key="5">
    <source>
        <dbReference type="ARBA" id="ARBA00022741"/>
    </source>
</evidence>
<dbReference type="HAMAP" id="MF_00049_B">
    <property type="entry name" value="Leu_tRNA_synth_B"/>
    <property type="match status" value="1"/>
</dbReference>
<feature type="compositionally biased region" description="Basic residues" evidence="12">
    <location>
        <begin position="134"/>
        <end position="144"/>
    </location>
</feature>
<accession>A0A151ZHQ6</accession>
<comment type="similarity">
    <text evidence="2 11">Belongs to the class-I aminoacyl-tRNA synthetase family.</text>
</comment>
<dbReference type="EC" id="6.1.1.4" evidence="3"/>
<dbReference type="SUPFAM" id="SSF52374">
    <property type="entry name" value="Nucleotidylyl transferase"/>
    <property type="match status" value="1"/>
</dbReference>